<protein>
    <submittedName>
        <fullName evidence="1">Uncharacterized protein</fullName>
    </submittedName>
</protein>
<name>A0ABV3DVG5_9ACTN</name>
<dbReference type="EMBL" id="JBEZFP010000196">
    <property type="protein sequence ID" value="MEU8139743.1"/>
    <property type="molecule type" value="Genomic_DNA"/>
</dbReference>
<reference evidence="1 2" key="1">
    <citation type="submission" date="2024-06" db="EMBL/GenBank/DDBJ databases">
        <title>The Natural Products Discovery Center: Release of the First 8490 Sequenced Strains for Exploring Actinobacteria Biosynthetic Diversity.</title>
        <authorList>
            <person name="Kalkreuter E."/>
            <person name="Kautsar S.A."/>
            <person name="Yang D."/>
            <person name="Bader C.D."/>
            <person name="Teijaro C.N."/>
            <person name="Fluegel L."/>
            <person name="Davis C.M."/>
            <person name="Simpson J.R."/>
            <person name="Lauterbach L."/>
            <person name="Steele A.D."/>
            <person name="Gui C."/>
            <person name="Meng S."/>
            <person name="Li G."/>
            <person name="Viehrig K."/>
            <person name="Ye F."/>
            <person name="Su P."/>
            <person name="Kiefer A.F."/>
            <person name="Nichols A."/>
            <person name="Cepeda A.J."/>
            <person name="Yan W."/>
            <person name="Fan B."/>
            <person name="Jiang Y."/>
            <person name="Adhikari A."/>
            <person name="Zheng C.-J."/>
            <person name="Schuster L."/>
            <person name="Cowan T.M."/>
            <person name="Smanski M.J."/>
            <person name="Chevrette M.G."/>
            <person name="De Carvalho L.P.S."/>
            <person name="Shen B."/>
        </authorList>
    </citation>
    <scope>NUCLEOTIDE SEQUENCE [LARGE SCALE GENOMIC DNA]</scope>
    <source>
        <strain evidence="1 2">NPDC048946</strain>
    </source>
</reference>
<evidence type="ECO:0000313" key="2">
    <source>
        <dbReference type="Proteomes" id="UP001551482"/>
    </source>
</evidence>
<comment type="caution">
    <text evidence="1">The sequence shown here is derived from an EMBL/GenBank/DDBJ whole genome shotgun (WGS) entry which is preliminary data.</text>
</comment>
<organism evidence="1 2">
    <name type="scientific">Streptodolium elevatio</name>
    <dbReference type="NCBI Taxonomy" id="3157996"/>
    <lineage>
        <taxon>Bacteria</taxon>
        <taxon>Bacillati</taxon>
        <taxon>Actinomycetota</taxon>
        <taxon>Actinomycetes</taxon>
        <taxon>Kitasatosporales</taxon>
        <taxon>Streptomycetaceae</taxon>
        <taxon>Streptodolium</taxon>
    </lineage>
</organism>
<sequence>MGAEPGRSDGVFSEPRVIPARDAVDWVSYGDHVMVVTVTGERDGPEGPWLRVVDMRVDEAVWSREGAAVPGVFRSYAAGVRARDGRPPYALVGEPRYEVGSTYVVAVFRAERSAAPDGWVVFSGLPCQGGRIGDGEMAGGAANADGVMAAVGGRDAAALRALLAATPPDPVSLKYPHLDGAARFQATAAERSGRSSRAAP</sequence>
<dbReference type="RefSeq" id="WP_358364062.1">
    <property type="nucleotide sequence ID" value="NZ_JBEZFP010000196.1"/>
</dbReference>
<evidence type="ECO:0000313" key="1">
    <source>
        <dbReference type="EMBL" id="MEU8139743.1"/>
    </source>
</evidence>
<proteinExistence type="predicted"/>
<keyword evidence="2" id="KW-1185">Reference proteome</keyword>
<dbReference type="Proteomes" id="UP001551482">
    <property type="component" value="Unassembled WGS sequence"/>
</dbReference>
<gene>
    <name evidence="1" type="ORF">AB0C36_40400</name>
</gene>
<accession>A0ABV3DVG5</accession>